<feature type="region of interest" description="Disordered" evidence="4">
    <location>
        <begin position="1"/>
        <end position="24"/>
    </location>
</feature>
<dbReference type="SUPFAM" id="SSF47473">
    <property type="entry name" value="EF-hand"/>
    <property type="match status" value="1"/>
</dbReference>
<evidence type="ECO:0000313" key="6">
    <source>
        <dbReference type="EMBL" id="MBC1169879.1"/>
    </source>
</evidence>
<dbReference type="EMBL" id="GITU01001176">
    <property type="protein sequence ID" value="MBC1169879.1"/>
    <property type="molecule type" value="Transcribed_RNA"/>
</dbReference>
<reference evidence="8" key="1">
    <citation type="submission" date="2012-05" db="EMBL/GenBank/DDBJ databases">
        <title>Whole Genome Assembly of Lutzomyia longipalpis.</title>
        <authorList>
            <person name="Richards S."/>
            <person name="Qu C."/>
            <person name="Dillon R."/>
            <person name="Worley K."/>
            <person name="Scherer S."/>
            <person name="Batterton M."/>
            <person name="Taylor A."/>
            <person name="Hawes A."/>
            <person name="Hernandez B."/>
            <person name="Kovar C."/>
            <person name="Mandapat C."/>
            <person name="Pham C."/>
            <person name="Qu C."/>
            <person name="Jing C."/>
            <person name="Bess C."/>
            <person name="Bandaranaike D."/>
            <person name="Ngo D."/>
            <person name="Ongeri F."/>
            <person name="Arias F."/>
            <person name="Lara F."/>
            <person name="Weissenberger G."/>
            <person name="Kamau G."/>
            <person name="Han H."/>
            <person name="Shen H."/>
            <person name="Dinh H."/>
            <person name="Khalil I."/>
            <person name="Jones J."/>
            <person name="Shafer J."/>
            <person name="Jayaseelan J."/>
            <person name="Quiroz J."/>
            <person name="Blankenburg K."/>
            <person name="Nguyen L."/>
            <person name="Jackson L."/>
            <person name="Francisco L."/>
            <person name="Tang L.-Y."/>
            <person name="Pu L.-L."/>
            <person name="Perales L."/>
            <person name="Lorensuhewa L."/>
            <person name="Munidasa M."/>
            <person name="Coyle M."/>
            <person name="Taylor M."/>
            <person name="Puazo M."/>
            <person name="Firestine M."/>
            <person name="Scheel M."/>
            <person name="Javaid M."/>
            <person name="Wang M."/>
            <person name="Li M."/>
            <person name="Tabassum N."/>
            <person name="Saada N."/>
            <person name="Osuji N."/>
            <person name="Aqrawi P."/>
            <person name="Fu Q."/>
            <person name="Thornton R."/>
            <person name="Raj R."/>
            <person name="Goodspeed R."/>
            <person name="Mata R."/>
            <person name="Najjar R."/>
            <person name="Gubbala S."/>
            <person name="Lee S."/>
            <person name="Denson S."/>
            <person name="Patil S."/>
            <person name="Macmil S."/>
            <person name="Qi S."/>
            <person name="Matskevitch T."/>
            <person name="Palculict T."/>
            <person name="Mathew T."/>
            <person name="Vee V."/>
            <person name="Velamala V."/>
            <person name="Korchina V."/>
            <person name="Cai W."/>
            <person name="Liu W."/>
            <person name="Dai W."/>
            <person name="Zou X."/>
            <person name="Zhu Y."/>
            <person name="Zhang Y."/>
            <person name="Wu Y.-Q."/>
            <person name="Xin Y."/>
            <person name="Nazarath L."/>
            <person name="Kovar C."/>
            <person name="Han Y."/>
            <person name="Muzny D."/>
            <person name="Gibbs R."/>
        </authorList>
    </citation>
    <scope>NUCLEOTIDE SEQUENCE [LARGE SCALE GENOMIC DNA]</scope>
    <source>
        <strain evidence="8">Jacobina</strain>
    </source>
</reference>
<keyword evidence="2" id="KW-0677">Repeat</keyword>
<dbReference type="InterPro" id="IPR028846">
    <property type="entry name" value="Recoverin"/>
</dbReference>
<dbReference type="EnsemblMetazoa" id="LLOJ003394-RA">
    <property type="protein sequence ID" value="LLOJ003394-PA"/>
    <property type="gene ID" value="LLOJ003394"/>
</dbReference>
<proteinExistence type="predicted"/>
<reference evidence="6" key="2">
    <citation type="journal article" date="2020" name="BMC">
        <title>Leishmania infection induces a limited differential gene expression in the sand fly midgut.</title>
        <authorList>
            <person name="Coutinho-Abreu I.V."/>
            <person name="Serafim T.D."/>
            <person name="Meneses C."/>
            <person name="Kamhawi S."/>
            <person name="Oliveira F."/>
            <person name="Valenzuela J.G."/>
        </authorList>
    </citation>
    <scope>NUCLEOTIDE SEQUENCE</scope>
    <source>
        <strain evidence="6">Jacobina</strain>
        <tissue evidence="6">Midgut</tissue>
    </source>
</reference>
<dbReference type="GO" id="GO:0005509">
    <property type="term" value="F:calcium ion binding"/>
    <property type="evidence" value="ECO:0007669"/>
    <property type="project" value="InterPro"/>
</dbReference>
<dbReference type="PROSITE" id="PS00018">
    <property type="entry name" value="EF_HAND_1"/>
    <property type="match status" value="2"/>
</dbReference>
<dbReference type="InterPro" id="IPR011992">
    <property type="entry name" value="EF-hand-dom_pair"/>
</dbReference>
<evidence type="ECO:0000313" key="8">
    <source>
        <dbReference type="Proteomes" id="UP000092461"/>
    </source>
</evidence>
<dbReference type="PANTHER" id="PTHR23055">
    <property type="entry name" value="CALCIUM BINDING PROTEINS"/>
    <property type="match status" value="1"/>
</dbReference>
<accession>A0A1B0CG93</accession>
<feature type="domain" description="EF-hand" evidence="5">
    <location>
        <begin position="204"/>
        <end position="239"/>
    </location>
</feature>
<reference evidence="7" key="3">
    <citation type="submission" date="2020-05" db="UniProtKB">
        <authorList>
            <consortium name="EnsemblMetazoa"/>
        </authorList>
    </citation>
    <scope>IDENTIFICATION</scope>
    <source>
        <strain evidence="7">Jacobina</strain>
    </source>
</reference>
<dbReference type="GeneID" id="129789428"/>
<organism evidence="7 8">
    <name type="scientific">Lutzomyia longipalpis</name>
    <name type="common">Sand fly</name>
    <dbReference type="NCBI Taxonomy" id="7200"/>
    <lineage>
        <taxon>Eukaryota</taxon>
        <taxon>Metazoa</taxon>
        <taxon>Ecdysozoa</taxon>
        <taxon>Arthropoda</taxon>
        <taxon>Hexapoda</taxon>
        <taxon>Insecta</taxon>
        <taxon>Pterygota</taxon>
        <taxon>Neoptera</taxon>
        <taxon>Endopterygota</taxon>
        <taxon>Diptera</taxon>
        <taxon>Nematocera</taxon>
        <taxon>Psychodoidea</taxon>
        <taxon>Psychodidae</taxon>
        <taxon>Lutzomyia</taxon>
        <taxon>Lutzomyia</taxon>
    </lineage>
</organism>
<dbReference type="CDD" id="cd00051">
    <property type="entry name" value="EFh"/>
    <property type="match status" value="1"/>
</dbReference>
<dbReference type="InterPro" id="IPR018247">
    <property type="entry name" value="EF_Hand_1_Ca_BS"/>
</dbReference>
<keyword evidence="1" id="KW-0479">Metal-binding</keyword>
<evidence type="ECO:0000256" key="1">
    <source>
        <dbReference type="ARBA" id="ARBA00022723"/>
    </source>
</evidence>
<dbReference type="Proteomes" id="UP000092461">
    <property type="component" value="Unassembled WGS sequence"/>
</dbReference>
<dbReference type="RefSeq" id="XP_055682218.1">
    <property type="nucleotide sequence ID" value="XM_055826243.1"/>
</dbReference>
<evidence type="ECO:0000256" key="4">
    <source>
        <dbReference type="SAM" id="MobiDB-lite"/>
    </source>
</evidence>
<dbReference type="VEuPathDB" id="VectorBase:LLOJ003394"/>
<sequence>MAKWGKVLDGARASNQLPGARSGAASGAMIMKSVSIFLASGRRASNNSKAAGATERGTLSTSQSGASTSADPTKKRRKKPKPPMEDASGKINPKLVESLKKKTHFSKVELEALCRIYKKLVTNCHVTSRVLAANNPGSIIAKPHATIEGIDRAVFRELLHSTFDIVTEETLMERIFCAWDIGFEGMPLRLEGWIVGLSIFLRGTQAEKVAFCFRVYDLNSDGFITRDEMFILLRNCLIKQPQDEDPDEGVRDLVEIALRKFDHDKDGKVSFQDFSTAVTEEPLLLEAFGQCLPSESATISFLSTLQA</sequence>
<evidence type="ECO:0000313" key="7">
    <source>
        <dbReference type="EnsemblMetazoa" id="LLOJ003394-PA"/>
    </source>
</evidence>
<evidence type="ECO:0000259" key="5">
    <source>
        <dbReference type="PROSITE" id="PS50222"/>
    </source>
</evidence>
<keyword evidence="3" id="KW-0106">Calcium</keyword>
<keyword evidence="8" id="KW-1185">Reference proteome</keyword>
<dbReference type="AlphaFoldDB" id="A0A1B0CG93"/>
<dbReference type="KEGG" id="lll:129789428"/>
<dbReference type="RefSeq" id="XP_055682217.1">
    <property type="nucleotide sequence ID" value="XM_055826242.1"/>
</dbReference>
<dbReference type="Gene3D" id="1.10.238.10">
    <property type="entry name" value="EF-hand"/>
    <property type="match status" value="1"/>
</dbReference>
<dbReference type="OrthoDB" id="191686at2759"/>
<evidence type="ECO:0000256" key="3">
    <source>
        <dbReference type="ARBA" id="ARBA00022837"/>
    </source>
</evidence>
<dbReference type="InterPro" id="IPR002048">
    <property type="entry name" value="EF_hand_dom"/>
</dbReference>
<dbReference type="SMART" id="SM00054">
    <property type="entry name" value="EFh"/>
    <property type="match status" value="2"/>
</dbReference>
<feature type="domain" description="EF-hand" evidence="5">
    <location>
        <begin position="249"/>
        <end position="284"/>
    </location>
</feature>
<evidence type="ECO:0000256" key="2">
    <source>
        <dbReference type="ARBA" id="ARBA00022737"/>
    </source>
</evidence>
<dbReference type="Pfam" id="PF13499">
    <property type="entry name" value="EF-hand_7"/>
    <property type="match status" value="1"/>
</dbReference>
<dbReference type="EMBL" id="AJWK01010863">
    <property type="status" value="NOT_ANNOTATED_CDS"/>
    <property type="molecule type" value="Genomic_DNA"/>
</dbReference>
<dbReference type="VEuPathDB" id="VectorBase:LLONM1_009736"/>
<dbReference type="PANTHER" id="PTHR23055:SF60">
    <property type="entry name" value="CALAXIN"/>
    <property type="match status" value="1"/>
</dbReference>
<feature type="region of interest" description="Disordered" evidence="4">
    <location>
        <begin position="45"/>
        <end position="93"/>
    </location>
</feature>
<feature type="compositionally biased region" description="Polar residues" evidence="4">
    <location>
        <begin position="57"/>
        <end position="71"/>
    </location>
</feature>
<dbReference type="PROSITE" id="PS50222">
    <property type="entry name" value="EF_HAND_2"/>
    <property type="match status" value="2"/>
</dbReference>
<protein>
    <submittedName>
        <fullName evidence="6">Putative ca2+ sensor ef-hand superfamily</fullName>
    </submittedName>
</protein>
<name>A0A1B0CG93_LUTLO</name>